<comment type="caution">
    <text evidence="2">The sequence shown here is derived from an EMBL/GenBank/DDBJ whole genome shotgun (WGS) entry which is preliminary data.</text>
</comment>
<dbReference type="InterPro" id="IPR044730">
    <property type="entry name" value="RNase_H-like_dom_plant"/>
</dbReference>
<feature type="domain" description="RNase H type-1" evidence="1">
    <location>
        <begin position="103"/>
        <end position="224"/>
    </location>
</feature>
<dbReference type="InterPro" id="IPR002156">
    <property type="entry name" value="RNaseH_domain"/>
</dbReference>
<dbReference type="Proteomes" id="UP000583929">
    <property type="component" value="Unassembled WGS sequence"/>
</dbReference>
<evidence type="ECO:0000313" key="3">
    <source>
        <dbReference type="Proteomes" id="UP000583929"/>
    </source>
</evidence>
<reference evidence="2 3" key="1">
    <citation type="journal article" date="2020" name="bioRxiv">
        <title>Sequence and annotation of 42 cannabis genomes reveals extensive copy number variation in cannabinoid synthesis and pathogen resistance genes.</title>
        <authorList>
            <person name="Mckernan K.J."/>
            <person name="Helbert Y."/>
            <person name="Kane L.T."/>
            <person name="Ebling H."/>
            <person name="Zhang L."/>
            <person name="Liu B."/>
            <person name="Eaton Z."/>
            <person name="Mclaughlin S."/>
            <person name="Kingan S."/>
            <person name="Baybayan P."/>
            <person name="Concepcion G."/>
            <person name="Jordan M."/>
            <person name="Riva A."/>
            <person name="Barbazuk W."/>
            <person name="Harkins T."/>
        </authorList>
    </citation>
    <scope>NUCLEOTIDE SEQUENCE [LARGE SCALE GENOMIC DNA]</scope>
    <source>
        <strain evidence="3">cv. Jamaican Lion 4</strain>
        <tissue evidence="2">Leaf</tissue>
    </source>
</reference>
<protein>
    <recommendedName>
        <fullName evidence="1">RNase H type-1 domain-containing protein</fullName>
    </recommendedName>
</protein>
<dbReference type="GO" id="GO:0003676">
    <property type="term" value="F:nucleic acid binding"/>
    <property type="evidence" value="ECO:0007669"/>
    <property type="project" value="InterPro"/>
</dbReference>
<dbReference type="PANTHER" id="PTHR47074">
    <property type="entry name" value="BNAC02G40300D PROTEIN"/>
    <property type="match status" value="1"/>
</dbReference>
<dbReference type="CDD" id="cd06222">
    <property type="entry name" value="RNase_H_like"/>
    <property type="match status" value="1"/>
</dbReference>
<dbReference type="AlphaFoldDB" id="A0A7J6GHH1"/>
<dbReference type="Gene3D" id="3.30.420.10">
    <property type="entry name" value="Ribonuclease H-like superfamily/Ribonuclease H"/>
    <property type="match status" value="1"/>
</dbReference>
<dbReference type="SUPFAM" id="SSF53098">
    <property type="entry name" value="Ribonuclease H-like"/>
    <property type="match status" value="1"/>
</dbReference>
<dbReference type="EMBL" id="JAATIQ010000103">
    <property type="protein sequence ID" value="KAF4382288.1"/>
    <property type="molecule type" value="Genomic_DNA"/>
</dbReference>
<dbReference type="InterPro" id="IPR052929">
    <property type="entry name" value="RNase_H-like_EbsB-rel"/>
</dbReference>
<accession>A0A7J6GHH1</accession>
<name>A0A7J6GHH1_CANSA</name>
<sequence>MSSGSVLRFRDLVRTCWGRVGFRNLAWWGWWGVVGGPVMFVGGPNAHLFQRQNLCTNVQDYVSNFLQDYQEAQIHSSVYTVSRSPSPAVLDQLLTPSTTALFVDAALSLNASATGLGMVFVQSMSHIHHYASINKSGASSPIFAEAQALAAGLQWCLSSNLTPEYIFSDCLNLVSKVKGNWHDHSPLSTLVHQIRTFLSRFPEASLLHVSRQHNDKAHSLAKQALRLRDED</sequence>
<proteinExistence type="predicted"/>
<dbReference type="GO" id="GO:0004523">
    <property type="term" value="F:RNA-DNA hybrid ribonuclease activity"/>
    <property type="evidence" value="ECO:0007669"/>
    <property type="project" value="InterPro"/>
</dbReference>
<dbReference type="PANTHER" id="PTHR47074:SF11">
    <property type="entry name" value="REVERSE TRANSCRIPTASE-LIKE PROTEIN"/>
    <property type="match status" value="1"/>
</dbReference>
<dbReference type="InterPro" id="IPR036397">
    <property type="entry name" value="RNaseH_sf"/>
</dbReference>
<evidence type="ECO:0000259" key="1">
    <source>
        <dbReference type="Pfam" id="PF13456"/>
    </source>
</evidence>
<dbReference type="InterPro" id="IPR012337">
    <property type="entry name" value="RNaseH-like_sf"/>
</dbReference>
<dbReference type="Pfam" id="PF13456">
    <property type="entry name" value="RVT_3"/>
    <property type="match status" value="1"/>
</dbReference>
<evidence type="ECO:0000313" key="2">
    <source>
        <dbReference type="EMBL" id="KAF4382288.1"/>
    </source>
</evidence>
<organism evidence="2 3">
    <name type="scientific">Cannabis sativa</name>
    <name type="common">Hemp</name>
    <name type="synonym">Marijuana</name>
    <dbReference type="NCBI Taxonomy" id="3483"/>
    <lineage>
        <taxon>Eukaryota</taxon>
        <taxon>Viridiplantae</taxon>
        <taxon>Streptophyta</taxon>
        <taxon>Embryophyta</taxon>
        <taxon>Tracheophyta</taxon>
        <taxon>Spermatophyta</taxon>
        <taxon>Magnoliopsida</taxon>
        <taxon>eudicotyledons</taxon>
        <taxon>Gunneridae</taxon>
        <taxon>Pentapetalae</taxon>
        <taxon>rosids</taxon>
        <taxon>fabids</taxon>
        <taxon>Rosales</taxon>
        <taxon>Cannabaceae</taxon>
        <taxon>Cannabis</taxon>
    </lineage>
</organism>
<keyword evidence="3" id="KW-1185">Reference proteome</keyword>
<gene>
    <name evidence="2" type="ORF">G4B88_011617</name>
</gene>